<dbReference type="InterPro" id="IPR002110">
    <property type="entry name" value="Ankyrin_rpt"/>
</dbReference>
<feature type="repeat" description="ANK" evidence="1">
    <location>
        <begin position="214"/>
        <end position="246"/>
    </location>
</feature>
<name>A0A7V8NXA6_9BACT</name>
<dbReference type="Gene3D" id="1.25.40.20">
    <property type="entry name" value="Ankyrin repeat-containing domain"/>
    <property type="match status" value="4"/>
</dbReference>
<evidence type="ECO:0000313" key="3">
    <source>
        <dbReference type="Proteomes" id="UP000567293"/>
    </source>
</evidence>
<evidence type="ECO:0000313" key="2">
    <source>
        <dbReference type="EMBL" id="MBA0089167.1"/>
    </source>
</evidence>
<dbReference type="PANTHER" id="PTHR46224:SF64">
    <property type="entry name" value="IQ MOTIF AND ANKYRIN REPEAT DOMAIN-CONTAINING PROTEIN 1"/>
    <property type="match status" value="1"/>
</dbReference>
<dbReference type="PRINTS" id="PR01415">
    <property type="entry name" value="ANKYRIN"/>
</dbReference>
<keyword evidence="1" id="KW-0040">ANK repeat</keyword>
<feature type="repeat" description="ANK" evidence="1">
    <location>
        <begin position="60"/>
        <end position="92"/>
    </location>
</feature>
<feature type="repeat" description="ANK" evidence="1">
    <location>
        <begin position="247"/>
        <end position="279"/>
    </location>
</feature>
<proteinExistence type="predicted"/>
<organism evidence="2 3">
    <name type="scientific">Candidatus Acidiferrum panamense</name>
    <dbReference type="NCBI Taxonomy" id="2741543"/>
    <lineage>
        <taxon>Bacteria</taxon>
        <taxon>Pseudomonadati</taxon>
        <taxon>Acidobacteriota</taxon>
        <taxon>Terriglobia</taxon>
        <taxon>Candidatus Acidiferrales</taxon>
        <taxon>Candidatus Acidiferrum</taxon>
    </lineage>
</organism>
<protein>
    <submittedName>
        <fullName evidence="2">Ankyrin repeat domain-containing protein</fullName>
    </submittedName>
</protein>
<comment type="caution">
    <text evidence="2">The sequence shown here is derived from an EMBL/GenBank/DDBJ whole genome shotgun (WGS) entry which is preliminary data.</text>
</comment>
<dbReference type="Proteomes" id="UP000567293">
    <property type="component" value="Unassembled WGS sequence"/>
</dbReference>
<accession>A0A7V8NXA6</accession>
<feature type="repeat" description="ANK" evidence="1">
    <location>
        <begin position="279"/>
        <end position="311"/>
    </location>
</feature>
<dbReference type="Pfam" id="PF12796">
    <property type="entry name" value="Ank_2"/>
    <property type="match status" value="3"/>
</dbReference>
<dbReference type="SUPFAM" id="SSF48403">
    <property type="entry name" value="Ankyrin repeat"/>
    <property type="match status" value="2"/>
</dbReference>
<gene>
    <name evidence="2" type="ORF">HRJ53_29605</name>
</gene>
<evidence type="ECO:0000256" key="1">
    <source>
        <dbReference type="PROSITE-ProRule" id="PRU00023"/>
    </source>
</evidence>
<dbReference type="PROSITE" id="PS50088">
    <property type="entry name" value="ANK_REPEAT"/>
    <property type="match status" value="7"/>
</dbReference>
<sequence length="467" mass="49588">MRMKAEWPGLTLWVGVSFAGALIAASTGKPALVDAAKSGDRYALESLLRNKANPNTADVDGTTALHWASYHDDLESVDLLLGAGANVNAASDLGATPLWAASQNGSTRMVRRLLEAGANPNLSLLAGETPVMVAARSGFPQVVELLLAKGAGPNAHGTRGQTALMWAVSEKHPDVTKVLLAHGADIRAKSDVYNEVMAVPPHGYLPYNRAIPHGGETALMFAARVGDLESAKLLVAAGADVNDTDAWGVSATTLAAHSGFDDLVVFLLDRGADANAAQAGFAALHEAVMRRDETMVATLLAHGADPNTPLQTWTPTRRSSQDWNFEPALVGATPFWLAARFTEPGVMRLLVQHGADPKFVLHSQYIAERGYGQAPTKETLTALMAATGMLRIYPWVDIPTSEAEALTLESVKLLVGWGVDVNAANNDGRNALDAARSLGYPSVIQYLVEKGAQSDRPVQPLRARPKF</sequence>
<dbReference type="InterPro" id="IPR036770">
    <property type="entry name" value="Ankyrin_rpt-contain_sf"/>
</dbReference>
<dbReference type="PANTHER" id="PTHR46224">
    <property type="entry name" value="ANKYRIN REPEAT FAMILY PROTEIN"/>
    <property type="match status" value="1"/>
</dbReference>
<dbReference type="AlphaFoldDB" id="A0A7V8NXA6"/>
<reference evidence="2" key="1">
    <citation type="submission" date="2020-06" db="EMBL/GenBank/DDBJ databases">
        <title>Legume-microbial interactions unlock mineral nutrients during tropical forest succession.</title>
        <authorList>
            <person name="Epihov D.Z."/>
        </authorList>
    </citation>
    <scope>NUCLEOTIDE SEQUENCE [LARGE SCALE GENOMIC DNA]</scope>
    <source>
        <strain evidence="2">Pan2503</strain>
    </source>
</reference>
<feature type="repeat" description="ANK" evidence="1">
    <location>
        <begin position="159"/>
        <end position="191"/>
    </location>
</feature>
<feature type="repeat" description="ANK" evidence="1">
    <location>
        <begin position="126"/>
        <end position="158"/>
    </location>
</feature>
<feature type="repeat" description="ANK" evidence="1">
    <location>
        <begin position="93"/>
        <end position="125"/>
    </location>
</feature>
<dbReference type="PROSITE" id="PS50297">
    <property type="entry name" value="ANK_REP_REGION"/>
    <property type="match status" value="6"/>
</dbReference>
<dbReference type="EMBL" id="JACDQQ010002857">
    <property type="protein sequence ID" value="MBA0089167.1"/>
    <property type="molecule type" value="Genomic_DNA"/>
</dbReference>
<keyword evidence="3" id="KW-1185">Reference proteome</keyword>
<dbReference type="SMART" id="SM00248">
    <property type="entry name" value="ANK"/>
    <property type="match status" value="10"/>
</dbReference>
<dbReference type="InterPro" id="IPR051616">
    <property type="entry name" value="Cul2-RING_E3_ligase_SR"/>
</dbReference>